<name>A0AA41MQ10_SCICA</name>
<keyword evidence="6" id="KW-1015">Disulfide bond</keyword>
<evidence type="ECO:0000256" key="3">
    <source>
        <dbReference type="ARBA" id="ARBA00022737"/>
    </source>
</evidence>
<dbReference type="PRINTS" id="PR01128">
    <property type="entry name" value="EMR1HORMONER"/>
</dbReference>
<evidence type="ECO:0000256" key="1">
    <source>
        <dbReference type="ARBA" id="ARBA00004370"/>
    </source>
</evidence>
<accession>A0AA41MQ10</accession>
<dbReference type="PROSITE" id="PS00650">
    <property type="entry name" value="G_PROTEIN_RECEP_F2_2"/>
    <property type="match status" value="1"/>
</dbReference>
<dbReference type="GO" id="GO:0005886">
    <property type="term" value="C:plasma membrane"/>
    <property type="evidence" value="ECO:0007669"/>
    <property type="project" value="TreeGrafter"/>
</dbReference>
<dbReference type="AlphaFoldDB" id="A0AA41MQ10"/>
<dbReference type="Gene3D" id="2.60.220.50">
    <property type="match status" value="1"/>
</dbReference>
<protein>
    <submittedName>
        <fullName evidence="10">Adhesion G protein-coupled receptor E3</fullName>
    </submittedName>
</protein>
<dbReference type="InterPro" id="IPR057244">
    <property type="entry name" value="GAIN_B"/>
</dbReference>
<evidence type="ECO:0000256" key="5">
    <source>
        <dbReference type="ARBA" id="ARBA00023136"/>
    </source>
</evidence>
<comment type="caution">
    <text evidence="10">The sequence shown here is derived from an EMBL/GenBank/DDBJ whole genome shotgun (WGS) entry which is preliminary data.</text>
</comment>
<reference evidence="10" key="1">
    <citation type="submission" date="2020-03" db="EMBL/GenBank/DDBJ databases">
        <title>Studies in the Genomics of Life Span.</title>
        <authorList>
            <person name="Glass D."/>
        </authorList>
    </citation>
    <scope>NUCLEOTIDE SEQUENCE</scope>
    <source>
        <strain evidence="10">SUZIE</strain>
        <tissue evidence="10">Muscle</tissue>
    </source>
</reference>
<dbReference type="PROSITE" id="PS50221">
    <property type="entry name" value="GAIN_B"/>
    <property type="match status" value="1"/>
</dbReference>
<dbReference type="InterPro" id="IPR046338">
    <property type="entry name" value="GAIN_dom_sf"/>
</dbReference>
<dbReference type="GO" id="GO:0007189">
    <property type="term" value="P:adenylate cyclase-activating G protein-coupled receptor signaling pathway"/>
    <property type="evidence" value="ECO:0007669"/>
    <property type="project" value="TreeGrafter"/>
</dbReference>
<keyword evidence="5 8" id="KW-0472">Membrane</keyword>
<keyword evidence="2 8" id="KW-0812">Transmembrane</keyword>
<evidence type="ECO:0000313" key="10">
    <source>
        <dbReference type="EMBL" id="MBZ3875769.1"/>
    </source>
</evidence>
<organism evidence="10 11">
    <name type="scientific">Sciurus carolinensis</name>
    <name type="common">Eastern gray squirrel</name>
    <dbReference type="NCBI Taxonomy" id="30640"/>
    <lineage>
        <taxon>Eukaryota</taxon>
        <taxon>Metazoa</taxon>
        <taxon>Chordata</taxon>
        <taxon>Craniata</taxon>
        <taxon>Vertebrata</taxon>
        <taxon>Euteleostomi</taxon>
        <taxon>Mammalia</taxon>
        <taxon>Eutheria</taxon>
        <taxon>Euarchontoglires</taxon>
        <taxon>Glires</taxon>
        <taxon>Rodentia</taxon>
        <taxon>Sciuromorpha</taxon>
        <taxon>Sciuridae</taxon>
        <taxon>Sciurinae</taxon>
        <taxon>Sciurini</taxon>
        <taxon>Sciurus</taxon>
    </lineage>
</organism>
<feature type="domain" description="GAIN-B" evidence="9">
    <location>
        <begin position="1"/>
        <end position="155"/>
    </location>
</feature>
<dbReference type="InterPro" id="IPR001740">
    <property type="entry name" value="GPCR_2_EMR1-like_rcpt"/>
</dbReference>
<keyword evidence="7" id="KW-0325">Glycoprotein</keyword>
<evidence type="ECO:0000256" key="4">
    <source>
        <dbReference type="ARBA" id="ARBA00022989"/>
    </source>
</evidence>
<dbReference type="InterPro" id="IPR000203">
    <property type="entry name" value="GPS"/>
</dbReference>
<feature type="transmembrane region" description="Helical" evidence="8">
    <location>
        <begin position="185"/>
        <end position="203"/>
    </location>
</feature>
<dbReference type="InterPro" id="IPR017983">
    <property type="entry name" value="GPCR_2_secretin-like_CS"/>
</dbReference>
<keyword evidence="10" id="KW-0675">Receptor</keyword>
<proteinExistence type="predicted"/>
<evidence type="ECO:0000313" key="11">
    <source>
        <dbReference type="Proteomes" id="UP001166674"/>
    </source>
</evidence>
<evidence type="ECO:0000256" key="7">
    <source>
        <dbReference type="ARBA" id="ARBA00023180"/>
    </source>
</evidence>
<evidence type="ECO:0000256" key="6">
    <source>
        <dbReference type="ARBA" id="ARBA00023157"/>
    </source>
</evidence>
<sequence length="271" mass="30118">MVVQIEPRALHTKHALHTGHVPSPRCPPKDSTSVCSGPRAAAFISYASLGNILNATFFEEADEKDPLYLNSQVVSAAVSPRRTASLSQSVALTFQHLKMNPSSKKTFCVYWKVTEEGGHWSRDGCLLAHVNQSHTICNSTHLSSFAVLMAFTSQTNNYPERVSMSITSFWTSPSLTPLRMLTLKATAQLFILGCTWCLGFLQVGPGSRVMAYLFTIVNSLQGFFIFLVYCLLSQQVRNQYRKWFSDVTKSKSKSEIHTLSSKIGPDLKLSE</sequence>
<dbReference type="PANTHER" id="PTHR12011">
    <property type="entry name" value="ADHESION G-PROTEIN COUPLED RECEPTOR"/>
    <property type="match status" value="1"/>
</dbReference>
<dbReference type="GO" id="GO:0004930">
    <property type="term" value="F:G protein-coupled receptor activity"/>
    <property type="evidence" value="ECO:0007669"/>
    <property type="project" value="InterPro"/>
</dbReference>
<keyword evidence="3" id="KW-0677">Repeat</keyword>
<keyword evidence="11" id="KW-1185">Reference proteome</keyword>
<dbReference type="EMBL" id="JAATJV010257574">
    <property type="protein sequence ID" value="MBZ3875769.1"/>
    <property type="molecule type" value="Genomic_DNA"/>
</dbReference>
<feature type="transmembrane region" description="Helical" evidence="8">
    <location>
        <begin position="209"/>
        <end position="232"/>
    </location>
</feature>
<keyword evidence="4 8" id="KW-1133">Transmembrane helix</keyword>
<evidence type="ECO:0000256" key="2">
    <source>
        <dbReference type="ARBA" id="ARBA00022692"/>
    </source>
</evidence>
<dbReference type="Proteomes" id="UP001166674">
    <property type="component" value="Unassembled WGS sequence"/>
</dbReference>
<gene>
    <name evidence="10" type="ORF">SUZIE_134595</name>
</gene>
<dbReference type="SMART" id="SM00303">
    <property type="entry name" value="GPS"/>
    <property type="match status" value="1"/>
</dbReference>
<dbReference type="PANTHER" id="PTHR12011:SF455">
    <property type="entry name" value="ADHESION G PROTEIN-COUPLED RECEPTOR E3"/>
    <property type="match status" value="1"/>
</dbReference>
<dbReference type="Pfam" id="PF01825">
    <property type="entry name" value="GPS"/>
    <property type="match status" value="1"/>
</dbReference>
<evidence type="ECO:0000256" key="8">
    <source>
        <dbReference type="SAM" id="Phobius"/>
    </source>
</evidence>
<evidence type="ECO:0000259" key="9">
    <source>
        <dbReference type="PROSITE" id="PS50221"/>
    </source>
</evidence>
<comment type="subcellular location">
    <subcellularLocation>
        <location evidence="1">Membrane</location>
    </subcellularLocation>
</comment>